<dbReference type="PANTHER" id="PTHR42770">
    <property type="entry name" value="AMINO ACID TRANSPORTER-RELATED"/>
    <property type="match status" value="1"/>
</dbReference>
<evidence type="ECO:0000256" key="6">
    <source>
        <dbReference type="SAM" id="Phobius"/>
    </source>
</evidence>
<feature type="transmembrane region" description="Helical" evidence="6">
    <location>
        <begin position="250"/>
        <end position="269"/>
    </location>
</feature>
<feature type="transmembrane region" description="Helical" evidence="6">
    <location>
        <begin position="372"/>
        <end position="392"/>
    </location>
</feature>
<dbReference type="Pfam" id="PF00324">
    <property type="entry name" value="AA_permease"/>
    <property type="match status" value="1"/>
</dbReference>
<feature type="region of interest" description="Disordered" evidence="5">
    <location>
        <begin position="1"/>
        <end position="20"/>
    </location>
</feature>
<dbReference type="InterPro" id="IPR050367">
    <property type="entry name" value="APC_superfamily"/>
</dbReference>
<evidence type="ECO:0000256" key="5">
    <source>
        <dbReference type="SAM" id="MobiDB-lite"/>
    </source>
</evidence>
<dbReference type="PIRSF" id="PIRSF006060">
    <property type="entry name" value="AA_transporter"/>
    <property type="match status" value="1"/>
</dbReference>
<keyword evidence="9" id="KW-1185">Reference proteome</keyword>
<evidence type="ECO:0000256" key="3">
    <source>
        <dbReference type="ARBA" id="ARBA00022989"/>
    </source>
</evidence>
<feature type="transmembrane region" description="Helical" evidence="6">
    <location>
        <begin position="404"/>
        <end position="422"/>
    </location>
</feature>
<proteinExistence type="predicted"/>
<feature type="domain" description="Amino acid permease/ SLC12A" evidence="7">
    <location>
        <begin position="54"/>
        <end position="399"/>
    </location>
</feature>
<keyword evidence="4 6" id="KW-0472">Membrane</keyword>
<feature type="region of interest" description="Disordered" evidence="5">
    <location>
        <begin position="482"/>
        <end position="513"/>
    </location>
</feature>
<feature type="transmembrane region" description="Helical" evidence="6">
    <location>
        <begin position="66"/>
        <end position="90"/>
    </location>
</feature>
<accession>A0ABX1RD43</accession>
<evidence type="ECO:0000256" key="4">
    <source>
        <dbReference type="ARBA" id="ARBA00023136"/>
    </source>
</evidence>
<feature type="transmembrane region" description="Helical" evidence="6">
    <location>
        <begin position="152"/>
        <end position="171"/>
    </location>
</feature>
<evidence type="ECO:0000313" key="9">
    <source>
        <dbReference type="Proteomes" id="UP001296706"/>
    </source>
</evidence>
<comment type="subcellular location">
    <subcellularLocation>
        <location evidence="1">Membrane</location>
        <topology evidence="1">Multi-pass membrane protein</topology>
    </subcellularLocation>
</comment>
<feature type="transmembrane region" description="Helical" evidence="6">
    <location>
        <begin position="289"/>
        <end position="307"/>
    </location>
</feature>
<evidence type="ECO:0000259" key="7">
    <source>
        <dbReference type="Pfam" id="PF00324"/>
    </source>
</evidence>
<comment type="caution">
    <text evidence="8">The sequence shown here is derived from an EMBL/GenBank/DDBJ whole genome shotgun (WGS) entry which is preliminary data.</text>
</comment>
<feature type="transmembrane region" description="Helical" evidence="6">
    <location>
        <begin position="178"/>
        <end position="198"/>
    </location>
</feature>
<keyword evidence="3 6" id="KW-1133">Transmembrane helix</keyword>
<dbReference type="Gene3D" id="1.20.1740.10">
    <property type="entry name" value="Amino acid/polyamine transporter I"/>
    <property type="match status" value="1"/>
</dbReference>
<dbReference type="EMBL" id="JAAXKY010000041">
    <property type="protein sequence ID" value="NMH78300.1"/>
    <property type="molecule type" value="Genomic_DNA"/>
</dbReference>
<feature type="transmembrane region" description="Helical" evidence="6">
    <location>
        <begin position="210"/>
        <end position="229"/>
    </location>
</feature>
<feature type="transmembrane region" description="Helical" evidence="6">
    <location>
        <begin position="428"/>
        <end position="446"/>
    </location>
</feature>
<dbReference type="PANTHER" id="PTHR42770:SF7">
    <property type="entry name" value="MEMBRANE PROTEIN"/>
    <property type="match status" value="1"/>
</dbReference>
<name>A0ABX1RD43_9PSEU</name>
<feature type="transmembrane region" description="Helical" evidence="6">
    <location>
        <begin position="38"/>
        <end position="60"/>
    </location>
</feature>
<keyword evidence="2 6" id="KW-0812">Transmembrane</keyword>
<evidence type="ECO:0000313" key="8">
    <source>
        <dbReference type="EMBL" id="NMH78300.1"/>
    </source>
</evidence>
<feature type="transmembrane region" description="Helical" evidence="6">
    <location>
        <begin position="343"/>
        <end position="366"/>
    </location>
</feature>
<organism evidence="8 9">
    <name type="scientific">Pseudonocardia xinjiangensis</name>
    <dbReference type="NCBI Taxonomy" id="75289"/>
    <lineage>
        <taxon>Bacteria</taxon>
        <taxon>Bacillati</taxon>
        <taxon>Actinomycetota</taxon>
        <taxon>Actinomycetes</taxon>
        <taxon>Pseudonocardiales</taxon>
        <taxon>Pseudonocardiaceae</taxon>
        <taxon>Pseudonocardia</taxon>
    </lineage>
</organism>
<feature type="compositionally biased region" description="Basic and acidic residues" evidence="5">
    <location>
        <begin position="501"/>
        <end position="513"/>
    </location>
</feature>
<dbReference type="RefSeq" id="WP_169396376.1">
    <property type="nucleotide sequence ID" value="NZ_BAAAJH010000029.1"/>
</dbReference>
<evidence type="ECO:0000256" key="1">
    <source>
        <dbReference type="ARBA" id="ARBA00004141"/>
    </source>
</evidence>
<evidence type="ECO:0000256" key="2">
    <source>
        <dbReference type="ARBA" id="ARBA00022692"/>
    </source>
</evidence>
<reference evidence="8 9" key="1">
    <citation type="submission" date="2020-04" db="EMBL/GenBank/DDBJ databases">
        <authorList>
            <person name="Klaysubun C."/>
            <person name="Duangmal K."/>
            <person name="Lipun K."/>
        </authorList>
    </citation>
    <scope>NUCLEOTIDE SEQUENCE [LARGE SCALE GENOMIC DNA]</scope>
    <source>
        <strain evidence="8 9">JCM 11839</strain>
    </source>
</reference>
<gene>
    <name evidence="8" type="ORF">HF577_14545</name>
</gene>
<dbReference type="Proteomes" id="UP001296706">
    <property type="component" value="Unassembled WGS sequence"/>
</dbReference>
<protein>
    <submittedName>
        <fullName evidence="8">APC family permease</fullName>
    </submittedName>
</protein>
<sequence length="513" mass="52734">MSALSDAISRSFSAGEPERPAVSPLRALGRRRLSGIEVLAQSVATTAPAASMVVLPMTVLRYATPLTGVLTILGATILIFLIAVCVTRFTRRQAAAGGLYSFVFQGLGTRAALTTGVAILAKYVGSATLTLYSGTAALSAVLGELGIDVTGHAATVAVHAAVAAVALAVLVRGARFAALALLAVEAGSLLFIVALTLLPPAGPAPPAPTGAPHGLLYVALAAVFALAGFESATFFGPEAKRPLVTITRTVLLTPLICGGLFVFAAWAAWTGRATTLVEAYLHGTASGASAPLVIALNLGLTCSWLASATASSHAASRLVYSMGVERLLPPFLTAVHRRFRTPYAALLCIMLLVTVASALSTAVPVADTLRTVVRAMVVAAYVLVAVASIRFLRRIREQTPGAVGWALVASLAGTALLAYLLVARVVDADVGAPAVIVALLSAGAVWHRHLRRRRPGDLTRVGAFDCAESADVLPGAGVFAPDAHGNPVLVAGRAPPRRRPPQREAPPHDPDAA</sequence>
<dbReference type="InterPro" id="IPR004841">
    <property type="entry name" value="AA-permease/SLC12A_dom"/>
</dbReference>